<dbReference type="Proteomes" id="UP000232003">
    <property type="component" value="Chromosome"/>
</dbReference>
<feature type="region of interest" description="Disordered" evidence="1">
    <location>
        <begin position="22"/>
        <end position="43"/>
    </location>
</feature>
<dbReference type="EMBL" id="CP024785">
    <property type="protein sequence ID" value="AUB34488.1"/>
    <property type="molecule type" value="Genomic_DNA"/>
</dbReference>
<evidence type="ECO:0000256" key="1">
    <source>
        <dbReference type="SAM" id="MobiDB-lite"/>
    </source>
</evidence>
<dbReference type="AlphaFoldDB" id="A0A2K8SGB9"/>
<accession>A0A2K8SGB9</accession>
<reference evidence="2 3" key="1">
    <citation type="submission" date="2017-11" db="EMBL/GenBank/DDBJ databases">
        <title>Complete genome of a free-living desiccation-tolerant cyanobacterium and its photosynthetic adaptation to extreme terrestrial habitat.</title>
        <authorList>
            <person name="Shang J."/>
        </authorList>
    </citation>
    <scope>NUCLEOTIDE SEQUENCE [LARGE SCALE GENOMIC DNA]</scope>
    <source>
        <strain evidence="2 3">CCNUN1</strain>
    </source>
</reference>
<evidence type="ECO:0000313" key="2">
    <source>
        <dbReference type="EMBL" id="AUB34488.1"/>
    </source>
</evidence>
<name>A0A2K8SGB9_9NOSO</name>
<gene>
    <name evidence="2" type="ORF">COO91_00311</name>
</gene>
<feature type="compositionally biased region" description="Polar residues" evidence="1">
    <location>
        <begin position="30"/>
        <end position="43"/>
    </location>
</feature>
<evidence type="ECO:0000313" key="3">
    <source>
        <dbReference type="Proteomes" id="UP000232003"/>
    </source>
</evidence>
<protein>
    <submittedName>
        <fullName evidence="2">Uncharacterized protein</fullName>
    </submittedName>
</protein>
<organism evidence="2 3">
    <name type="scientific">Nostoc flagelliforme CCNUN1</name>
    <dbReference type="NCBI Taxonomy" id="2038116"/>
    <lineage>
        <taxon>Bacteria</taxon>
        <taxon>Bacillati</taxon>
        <taxon>Cyanobacteriota</taxon>
        <taxon>Cyanophyceae</taxon>
        <taxon>Nostocales</taxon>
        <taxon>Nostocaceae</taxon>
        <taxon>Nostoc</taxon>
    </lineage>
</organism>
<dbReference type="RefSeq" id="WP_263983581.1">
    <property type="nucleotide sequence ID" value="NZ_CAWNNC010000001.1"/>
</dbReference>
<keyword evidence="3" id="KW-1185">Reference proteome</keyword>
<dbReference type="KEGG" id="nfl:COO91_00311"/>
<sequence>MEEYLSAVEMVFHQGEKLAAENADFGSRPSDIQASPSSLEIVY</sequence>
<proteinExistence type="predicted"/>